<evidence type="ECO:0000259" key="10">
    <source>
        <dbReference type="PROSITE" id="PS51424"/>
    </source>
</evidence>
<protein>
    <recommendedName>
        <fullName evidence="1">non-specific serine/threonine protein kinase</fullName>
        <ecNumber evidence="1">2.7.11.1</ecNumber>
    </recommendedName>
</protein>
<comment type="catalytic activity">
    <reaction evidence="8">
        <text>L-seryl-[protein] + ATP = O-phospho-L-seryl-[protein] + ADP + H(+)</text>
        <dbReference type="Rhea" id="RHEA:17989"/>
        <dbReference type="Rhea" id="RHEA-COMP:9863"/>
        <dbReference type="Rhea" id="RHEA-COMP:11604"/>
        <dbReference type="ChEBI" id="CHEBI:15378"/>
        <dbReference type="ChEBI" id="CHEBI:29999"/>
        <dbReference type="ChEBI" id="CHEBI:30616"/>
        <dbReference type="ChEBI" id="CHEBI:83421"/>
        <dbReference type="ChEBI" id="CHEBI:456216"/>
        <dbReference type="EC" id="2.7.11.1"/>
    </reaction>
</comment>
<dbReference type="InterPro" id="IPR032675">
    <property type="entry name" value="LRR_dom_sf"/>
</dbReference>
<dbReference type="SUPFAM" id="SSF52047">
    <property type="entry name" value="RNI-like"/>
    <property type="match status" value="1"/>
</dbReference>
<dbReference type="PANTHER" id="PTHR47679:SF2">
    <property type="entry name" value="C-TERMINAL OF ROC (COR) DOMAIN-CONTAINING PROTEIN"/>
    <property type="match status" value="1"/>
</dbReference>
<keyword evidence="3" id="KW-0677">Repeat</keyword>
<dbReference type="SMART" id="SM00368">
    <property type="entry name" value="LRR_RI"/>
    <property type="match status" value="3"/>
</dbReference>
<evidence type="ECO:0000256" key="6">
    <source>
        <dbReference type="ARBA" id="ARBA00022840"/>
    </source>
</evidence>
<dbReference type="InterPro" id="IPR020859">
    <property type="entry name" value="ROC"/>
</dbReference>
<dbReference type="GO" id="GO:0005524">
    <property type="term" value="F:ATP binding"/>
    <property type="evidence" value="ECO:0007669"/>
    <property type="project" value="UniProtKB-KW"/>
</dbReference>
<evidence type="ECO:0000313" key="11">
    <source>
        <dbReference type="EMBL" id="CAE0440835.1"/>
    </source>
</evidence>
<evidence type="ECO:0000256" key="8">
    <source>
        <dbReference type="ARBA" id="ARBA00048679"/>
    </source>
</evidence>
<dbReference type="Pfam" id="PF16095">
    <property type="entry name" value="COR-A"/>
    <property type="match status" value="1"/>
</dbReference>
<sequence>MDDHVIREIIVEPEQSFEAGVNKLVSEGAARVSFEGLQINQNEAVFLVSHALKNNSTCTVLCLRATNLDDLGAMAIANTLGENGTLTHLDIADNRLSDDGLAAIAVALRKNRSLLVLDVQDNKHTQTGVQALIHALKVNKTIVSIVVNRNDPGSSISTDELDRVLIENKLYREAKTKPLFEKEFKDVLKYGDQGPWKRAKLMVVGEGRAGKTATVRSLIGRSFKKKIKSTVGAAINESRIYNLPGDDYDHRNPMSWNDLTNQLNTHDFTSKTAGIIARERVKSILNYRENKKPKYYRFNRAASNRNQPVDSEMNISRSESNLQTRNSQSSSHTVRERVRNVFNFFSQKTGSTRRLVRDQSSKNFGESNIKAKKHDALLLSDDEMTQRLSKYRRVDGDIDINGIYETNESIDVTIWDYGGQKVFYTMHHLFLTEYGIYLLVFNLKDIVGKKVKESLDYLDFWLSSIKLHAPCAPIVIVGTFFEKRTGVFNVGKTKNNIDLKRVNHTLEKELDLSFRLPQIVRNSSGADGDLSFFPISNKTGYGVQVLQTVLGKVLSQQEYVYKNVPLTWMRCLELISTGSDTDTHLAHITFDQVREIGATLDINTKGVEDMLEFFHELGVVVHFTDTAALKSVVTLNSQWLIDNLAKLIRDDKYHQFTKSEQAEMEKLGLAEDIKRMNEHALVSQDLIYFLFGHSHDDDVQFFLDFGRRMLLLSDWKFDNQQERMYLVPSLLQQPAFKSSRISKLWKPKLWGYSSAKDEATEMSTKVSFLLKFGVAFVLDFGETLPVGIYERIICVAVGMSGEDGNSRTPVLNPSRSDIWFGAVSFLHIEKGKKINTHVRSP</sequence>
<dbReference type="Gene3D" id="1.10.10.10">
    <property type="entry name" value="Winged helix-like DNA-binding domain superfamily/Winged helix DNA-binding domain"/>
    <property type="match status" value="1"/>
</dbReference>
<dbReference type="PROSITE" id="PS51424">
    <property type="entry name" value="ROC"/>
    <property type="match status" value="1"/>
</dbReference>
<dbReference type="Gene3D" id="3.80.10.10">
    <property type="entry name" value="Ribonuclease Inhibitor"/>
    <property type="match status" value="1"/>
</dbReference>
<dbReference type="Gene3D" id="3.40.50.300">
    <property type="entry name" value="P-loop containing nucleotide triphosphate hydrolases"/>
    <property type="match status" value="2"/>
</dbReference>
<dbReference type="InterPro" id="IPR027417">
    <property type="entry name" value="P-loop_NTPase"/>
</dbReference>
<evidence type="ECO:0000256" key="2">
    <source>
        <dbReference type="ARBA" id="ARBA00022679"/>
    </source>
</evidence>
<reference evidence="11" key="1">
    <citation type="submission" date="2021-01" db="EMBL/GenBank/DDBJ databases">
        <authorList>
            <person name="Corre E."/>
            <person name="Pelletier E."/>
            <person name="Niang G."/>
            <person name="Scheremetjew M."/>
            <person name="Finn R."/>
            <person name="Kale V."/>
            <person name="Holt S."/>
            <person name="Cochrane G."/>
            <person name="Meng A."/>
            <person name="Brown T."/>
            <person name="Cohen L."/>
        </authorList>
    </citation>
    <scope>NUCLEOTIDE SEQUENCE</scope>
    <source>
        <strain evidence="11">GSBS06</strain>
    </source>
</reference>
<dbReference type="GO" id="GO:0016301">
    <property type="term" value="F:kinase activity"/>
    <property type="evidence" value="ECO:0007669"/>
    <property type="project" value="UniProtKB-KW"/>
</dbReference>
<dbReference type="EMBL" id="HBIN01014494">
    <property type="protein sequence ID" value="CAE0440835.1"/>
    <property type="molecule type" value="Transcribed_RNA"/>
</dbReference>
<feature type="domain" description="Roc" evidence="10">
    <location>
        <begin position="192"/>
        <end position="557"/>
    </location>
</feature>
<dbReference type="Gene3D" id="3.30.70.1390">
    <property type="entry name" value="ROC domain from the Parkinson's disease-associated leucine-rich repeat kinase 2"/>
    <property type="match status" value="1"/>
</dbReference>
<evidence type="ECO:0000256" key="3">
    <source>
        <dbReference type="ARBA" id="ARBA00022737"/>
    </source>
</evidence>
<proteinExistence type="predicted"/>
<keyword evidence="2" id="KW-0808">Transferase</keyword>
<dbReference type="InterPro" id="IPR032171">
    <property type="entry name" value="COR-A"/>
</dbReference>
<dbReference type="SUPFAM" id="SSF52540">
    <property type="entry name" value="P-loop containing nucleoside triphosphate hydrolases"/>
    <property type="match status" value="1"/>
</dbReference>
<comment type="catalytic activity">
    <reaction evidence="7">
        <text>L-threonyl-[protein] + ATP = O-phospho-L-threonyl-[protein] + ADP + H(+)</text>
        <dbReference type="Rhea" id="RHEA:46608"/>
        <dbReference type="Rhea" id="RHEA-COMP:11060"/>
        <dbReference type="Rhea" id="RHEA-COMP:11605"/>
        <dbReference type="ChEBI" id="CHEBI:15378"/>
        <dbReference type="ChEBI" id="CHEBI:30013"/>
        <dbReference type="ChEBI" id="CHEBI:30616"/>
        <dbReference type="ChEBI" id="CHEBI:61977"/>
        <dbReference type="ChEBI" id="CHEBI:456216"/>
        <dbReference type="EC" id="2.7.11.1"/>
    </reaction>
</comment>
<keyword evidence="6" id="KW-0067">ATP-binding</keyword>
<name>A0A7S3PJ13_9STRA</name>
<evidence type="ECO:0000256" key="5">
    <source>
        <dbReference type="ARBA" id="ARBA00022777"/>
    </source>
</evidence>
<organism evidence="11">
    <name type="scientific">Aplanochytrium stocchinoi</name>
    <dbReference type="NCBI Taxonomy" id="215587"/>
    <lineage>
        <taxon>Eukaryota</taxon>
        <taxon>Sar</taxon>
        <taxon>Stramenopiles</taxon>
        <taxon>Bigyra</taxon>
        <taxon>Labyrinthulomycetes</taxon>
        <taxon>Thraustochytrida</taxon>
        <taxon>Thraustochytriidae</taxon>
        <taxon>Aplanochytrium</taxon>
    </lineage>
</organism>
<dbReference type="Pfam" id="PF08477">
    <property type="entry name" value="Roc"/>
    <property type="match status" value="1"/>
</dbReference>
<keyword evidence="5" id="KW-0418">Kinase</keyword>
<accession>A0A7S3PJ13</accession>
<dbReference type="InterPro" id="IPR036388">
    <property type="entry name" value="WH-like_DNA-bd_sf"/>
</dbReference>
<evidence type="ECO:0000256" key="4">
    <source>
        <dbReference type="ARBA" id="ARBA00022741"/>
    </source>
</evidence>
<keyword evidence="4" id="KW-0547">Nucleotide-binding</keyword>
<feature type="compositionally biased region" description="Polar residues" evidence="9">
    <location>
        <begin position="304"/>
        <end position="332"/>
    </location>
</feature>
<evidence type="ECO:0000256" key="1">
    <source>
        <dbReference type="ARBA" id="ARBA00012513"/>
    </source>
</evidence>
<feature type="region of interest" description="Disordered" evidence="9">
    <location>
        <begin position="304"/>
        <end position="333"/>
    </location>
</feature>
<gene>
    <name evidence="11" type="ORF">ASTO00021_LOCUS10968</name>
</gene>
<dbReference type="PANTHER" id="PTHR47679">
    <property type="entry name" value="PROTEIN TORNADO 1"/>
    <property type="match status" value="1"/>
</dbReference>
<evidence type="ECO:0000256" key="7">
    <source>
        <dbReference type="ARBA" id="ARBA00047899"/>
    </source>
</evidence>
<dbReference type="EC" id="2.7.11.1" evidence="1"/>
<dbReference type="AlphaFoldDB" id="A0A7S3PJ13"/>
<evidence type="ECO:0000256" key="9">
    <source>
        <dbReference type="SAM" id="MobiDB-lite"/>
    </source>
</evidence>